<keyword evidence="2" id="KW-1185">Reference proteome</keyword>
<dbReference type="Proteomes" id="UP000789405">
    <property type="component" value="Unassembled WGS sequence"/>
</dbReference>
<comment type="caution">
    <text evidence="1">The sequence shown here is derived from an EMBL/GenBank/DDBJ whole genome shotgun (WGS) entry which is preliminary data.</text>
</comment>
<evidence type="ECO:0000313" key="2">
    <source>
        <dbReference type="Proteomes" id="UP000789405"/>
    </source>
</evidence>
<reference evidence="1" key="1">
    <citation type="submission" date="2021-06" db="EMBL/GenBank/DDBJ databases">
        <authorList>
            <person name="Kallberg Y."/>
            <person name="Tangrot J."/>
            <person name="Rosling A."/>
        </authorList>
    </citation>
    <scope>NUCLEOTIDE SEQUENCE</scope>
    <source>
        <strain evidence="1">MA453B</strain>
    </source>
</reference>
<dbReference type="EMBL" id="CAJVPY010042887">
    <property type="protein sequence ID" value="CAG8807713.1"/>
    <property type="molecule type" value="Genomic_DNA"/>
</dbReference>
<sequence>TTIKELHESYISSTSTNISSITLKRHLHKNNIYGRIGAKKPF</sequence>
<dbReference type="AlphaFoldDB" id="A0A9N9PB41"/>
<accession>A0A9N9PB41</accession>
<name>A0A9N9PB41_9GLOM</name>
<feature type="non-terminal residue" evidence="1">
    <location>
        <position position="1"/>
    </location>
</feature>
<organism evidence="1 2">
    <name type="scientific">Dentiscutata erythropus</name>
    <dbReference type="NCBI Taxonomy" id="1348616"/>
    <lineage>
        <taxon>Eukaryota</taxon>
        <taxon>Fungi</taxon>
        <taxon>Fungi incertae sedis</taxon>
        <taxon>Mucoromycota</taxon>
        <taxon>Glomeromycotina</taxon>
        <taxon>Glomeromycetes</taxon>
        <taxon>Diversisporales</taxon>
        <taxon>Gigasporaceae</taxon>
        <taxon>Dentiscutata</taxon>
    </lineage>
</organism>
<proteinExistence type="predicted"/>
<protein>
    <submittedName>
        <fullName evidence="1">23793_t:CDS:1</fullName>
    </submittedName>
</protein>
<evidence type="ECO:0000313" key="1">
    <source>
        <dbReference type="EMBL" id="CAG8807713.1"/>
    </source>
</evidence>
<gene>
    <name evidence="1" type="ORF">DERYTH_LOCUS24734</name>
</gene>
<feature type="non-terminal residue" evidence="1">
    <location>
        <position position="42"/>
    </location>
</feature>